<dbReference type="InterPro" id="IPR001731">
    <property type="entry name" value="ALAD"/>
</dbReference>
<evidence type="ECO:0000256" key="4">
    <source>
        <dbReference type="ARBA" id="ARBA00012053"/>
    </source>
</evidence>
<evidence type="ECO:0000256" key="12">
    <source>
        <dbReference type="ARBA" id="ARBA00025861"/>
    </source>
</evidence>
<dbReference type="STRING" id="7719.ENSCINP00000028264"/>
<keyword evidence="9 17" id="KW-0456">Lyase</keyword>
<name>F6Z7S0_CIOIN</name>
<feature type="active site" description="Schiff-base intermediate with substrate" evidence="14">
    <location>
        <position position="204"/>
    </location>
</feature>
<dbReference type="FunFam" id="3.20.20.70:FF:000048">
    <property type="entry name" value="Delta-aminolevulinic acid dehydratase"/>
    <property type="match status" value="1"/>
</dbReference>
<dbReference type="GO" id="GO:0005829">
    <property type="term" value="C:cytosol"/>
    <property type="evidence" value="ECO:0000318"/>
    <property type="project" value="GO_Central"/>
</dbReference>
<evidence type="ECO:0000256" key="11">
    <source>
        <dbReference type="ARBA" id="ARBA00025628"/>
    </source>
</evidence>
<evidence type="ECO:0000256" key="3">
    <source>
        <dbReference type="ARBA" id="ARBA00008055"/>
    </source>
</evidence>
<dbReference type="InParanoid" id="F6Z7S0"/>
<evidence type="ECO:0000256" key="1">
    <source>
        <dbReference type="ARBA" id="ARBA00001947"/>
    </source>
</evidence>
<protein>
    <recommendedName>
        <fullName evidence="5 17">Delta-aminolevulinic acid dehydratase</fullName>
        <ecNumber evidence="4 17">4.2.1.24</ecNumber>
    </recommendedName>
</protein>
<dbReference type="PIRSF" id="PIRSF001415">
    <property type="entry name" value="Porphbilin_synth"/>
    <property type="match status" value="1"/>
</dbReference>
<comment type="subunit">
    <text evidence="12">Homooctamer; active form. Homohexamer; low activity form.</text>
</comment>
<evidence type="ECO:0000256" key="17">
    <source>
        <dbReference type="RuleBase" id="RU000515"/>
    </source>
</evidence>
<dbReference type="GeneTree" id="ENSGT00390000006998"/>
<dbReference type="NCBIfam" id="NF006762">
    <property type="entry name" value="PRK09283.1"/>
    <property type="match status" value="1"/>
</dbReference>
<evidence type="ECO:0000256" key="9">
    <source>
        <dbReference type="ARBA" id="ARBA00023239"/>
    </source>
</evidence>
<dbReference type="EC" id="4.2.1.24" evidence="4 17"/>
<evidence type="ECO:0000256" key="18">
    <source>
        <dbReference type="RuleBase" id="RU004161"/>
    </source>
</evidence>
<keyword evidence="10 17" id="KW-0627">Porphyrin biosynthesis</keyword>
<dbReference type="GO" id="GO:0008270">
    <property type="term" value="F:zinc ion binding"/>
    <property type="evidence" value="ECO:0000318"/>
    <property type="project" value="GO_Central"/>
</dbReference>
<evidence type="ECO:0000256" key="10">
    <source>
        <dbReference type="ARBA" id="ARBA00023244"/>
    </source>
</evidence>
<feature type="binding site" evidence="15">
    <location>
        <position position="323"/>
    </location>
    <ligand>
        <name>5-aminolevulinate</name>
        <dbReference type="ChEBI" id="CHEBI:356416"/>
        <label>2</label>
    </ligand>
</feature>
<sequence>MTESSFKNYLHSSIHHPTLRAWNSIPSTLNADNFMYPVFITDTSDAAYEPIPSLPEQARHGVDHLVKYLAPLVQGRITCTVLVFGVPTQIKKDGCGSAADDEMGPVIRGIKKLRKAFPNLLVAADVCLCAYTDHGHCGILNENGTINNPPSIKRLAEVAVNYAKAGAHVVAPSDMMDCRIKAIKHGLHEAGLAGCTTVLSYSAKFSSCFYGPFRDAAQSAPSFGDRKCYQLPPGSRGLAIRAADRDVQEGADMLMVKPGMPYLDIIFEIKQKYPHHTMAAYHVSGEYAMLCHGASNGALDLKSAVLESFSSLRRAGTDVIITYFTPRVLKWLKE</sequence>
<evidence type="ECO:0000256" key="2">
    <source>
        <dbReference type="ARBA" id="ARBA00004694"/>
    </source>
</evidence>
<comment type="cofactor">
    <cofactor evidence="1">
        <name>Zn(2+)</name>
        <dbReference type="ChEBI" id="CHEBI:29105"/>
    </cofactor>
</comment>
<comment type="similarity">
    <text evidence="3 18">Belongs to the ALAD family.</text>
</comment>
<reference evidence="19" key="2">
    <citation type="submission" date="2025-08" db="UniProtKB">
        <authorList>
            <consortium name="Ensembl"/>
        </authorList>
    </citation>
    <scope>IDENTIFICATION</scope>
</reference>
<dbReference type="PANTHER" id="PTHR11458:SF0">
    <property type="entry name" value="DELTA-AMINOLEVULINIC ACID DEHYDRATASE"/>
    <property type="match status" value="1"/>
</dbReference>
<feature type="binding site" evidence="15">
    <location>
        <position position="226"/>
    </location>
    <ligand>
        <name>5-aminolevulinate</name>
        <dbReference type="ChEBI" id="CHEBI:356416"/>
        <label>1</label>
    </ligand>
</feature>
<dbReference type="UniPathway" id="UPA00251">
    <property type="reaction ID" value="UER00318"/>
</dbReference>
<feature type="binding site" evidence="16">
    <location>
        <position position="129"/>
    </location>
    <ligand>
        <name>Zn(2+)</name>
        <dbReference type="ChEBI" id="CHEBI:29105"/>
        <label>1</label>
        <note>catalytic</note>
    </ligand>
</feature>
<dbReference type="HOGENOM" id="CLU_035731_0_1_1"/>
<evidence type="ECO:0000256" key="6">
    <source>
        <dbReference type="ARBA" id="ARBA00022723"/>
    </source>
</evidence>
<evidence type="ECO:0000256" key="8">
    <source>
        <dbReference type="ARBA" id="ARBA00023133"/>
    </source>
</evidence>
<comment type="catalytic activity">
    <reaction evidence="13 17">
        <text>2 5-aminolevulinate = porphobilinogen + 2 H2O + H(+)</text>
        <dbReference type="Rhea" id="RHEA:24064"/>
        <dbReference type="ChEBI" id="CHEBI:15377"/>
        <dbReference type="ChEBI" id="CHEBI:15378"/>
        <dbReference type="ChEBI" id="CHEBI:58126"/>
        <dbReference type="ChEBI" id="CHEBI:356416"/>
        <dbReference type="EC" id="4.2.1.24"/>
    </reaction>
</comment>
<keyword evidence="20" id="KW-1185">Reference proteome</keyword>
<dbReference type="SMART" id="SM01004">
    <property type="entry name" value="ALAD"/>
    <property type="match status" value="1"/>
</dbReference>
<keyword evidence="7" id="KW-0862">Zinc</keyword>
<evidence type="ECO:0000256" key="7">
    <source>
        <dbReference type="ARBA" id="ARBA00022833"/>
    </source>
</evidence>
<dbReference type="InterPro" id="IPR013785">
    <property type="entry name" value="Aldolase_TIM"/>
</dbReference>
<feature type="binding site" evidence="16">
    <location>
        <position position="137"/>
    </location>
    <ligand>
        <name>Zn(2+)</name>
        <dbReference type="ChEBI" id="CHEBI:29105"/>
        <label>1</label>
        <note>catalytic</note>
    </ligand>
</feature>
<evidence type="ECO:0000256" key="15">
    <source>
        <dbReference type="PIRSR" id="PIRSR001415-2"/>
    </source>
</evidence>
<dbReference type="GO" id="GO:0006783">
    <property type="term" value="P:heme biosynthetic process"/>
    <property type="evidence" value="ECO:0000318"/>
    <property type="project" value="GO_Central"/>
</dbReference>
<feature type="binding site" evidence="15">
    <location>
        <position position="284"/>
    </location>
    <ligand>
        <name>5-aminolevulinate</name>
        <dbReference type="ChEBI" id="CHEBI:356416"/>
        <label>2</label>
    </ligand>
</feature>
<dbReference type="Gene3D" id="3.20.20.70">
    <property type="entry name" value="Aldolase class I"/>
    <property type="match status" value="1"/>
</dbReference>
<dbReference type="PANTHER" id="PTHR11458">
    <property type="entry name" value="DELTA-AMINOLEVULINIC ACID DEHYDRATASE"/>
    <property type="match status" value="1"/>
</dbReference>
<evidence type="ECO:0000256" key="13">
    <source>
        <dbReference type="ARBA" id="ARBA00047651"/>
    </source>
</evidence>
<dbReference type="PRINTS" id="PR00144">
    <property type="entry name" value="DALDHYDRTASE"/>
</dbReference>
<proteinExistence type="inferred from homology"/>
<evidence type="ECO:0000256" key="14">
    <source>
        <dbReference type="PIRSR" id="PIRSR001415-1"/>
    </source>
</evidence>
<dbReference type="InterPro" id="IPR030656">
    <property type="entry name" value="ALAD_AS"/>
</dbReference>
<feature type="binding site" evidence="16">
    <location>
        <position position="136"/>
    </location>
    <ligand>
        <name>Zn(2+)</name>
        <dbReference type="ChEBI" id="CHEBI:29105"/>
        <label>2</label>
    </ligand>
</feature>
<comment type="function">
    <text evidence="11">Catalyzes an early step in the biosynthesis of tetrapyrroles. Binds two molecules of 5-aminolevulinate per subunit, each at a distinct site, and catalyzes their condensation to form porphobilinogen.</text>
</comment>
<dbReference type="Proteomes" id="UP000008144">
    <property type="component" value="Unassembled WGS sequence"/>
</dbReference>
<evidence type="ECO:0000256" key="5">
    <source>
        <dbReference type="ARBA" id="ARBA00020771"/>
    </source>
</evidence>
<organism evidence="19 20">
    <name type="scientific">Ciona intestinalis</name>
    <name type="common">Transparent sea squirt</name>
    <name type="synonym">Ascidia intestinalis</name>
    <dbReference type="NCBI Taxonomy" id="7719"/>
    <lineage>
        <taxon>Eukaryota</taxon>
        <taxon>Metazoa</taxon>
        <taxon>Chordata</taxon>
        <taxon>Tunicata</taxon>
        <taxon>Ascidiacea</taxon>
        <taxon>Phlebobranchia</taxon>
        <taxon>Cionidae</taxon>
        <taxon>Ciona</taxon>
    </lineage>
</organism>
<dbReference type="FunCoup" id="F6Z7S0">
    <property type="interactions" value="200"/>
</dbReference>
<feature type="binding site" evidence="15">
    <location>
        <position position="214"/>
    </location>
    <ligand>
        <name>5-aminolevulinate</name>
        <dbReference type="ChEBI" id="CHEBI:356416"/>
        <label>1</label>
    </ligand>
</feature>
<comment type="pathway">
    <text evidence="2">Porphyrin-containing compound metabolism; protoporphyrin-IX biosynthesis; coproporphyrinogen-III from 5-aminolevulinate: step 1/4.</text>
</comment>
<evidence type="ECO:0000313" key="20">
    <source>
        <dbReference type="Proteomes" id="UP000008144"/>
    </source>
</evidence>
<accession>F6Z7S0</accession>
<keyword evidence="8" id="KW-0350">Heme biosynthesis</keyword>
<dbReference type="OMA" id="YQMDYAN"/>
<keyword evidence="6" id="KW-0479">Metal-binding</keyword>
<evidence type="ECO:0000313" key="19">
    <source>
        <dbReference type="Ensembl" id="ENSCINP00000028264.2"/>
    </source>
</evidence>
<reference evidence="19" key="3">
    <citation type="submission" date="2025-09" db="UniProtKB">
        <authorList>
            <consortium name="Ensembl"/>
        </authorList>
    </citation>
    <scope>IDENTIFICATION</scope>
</reference>
<feature type="binding site" evidence="16">
    <location>
        <position position="228"/>
    </location>
    <ligand>
        <name>Zn(2+)</name>
        <dbReference type="ChEBI" id="CHEBI:29105"/>
        <label>2</label>
    </ligand>
</feature>
<reference evidence="20" key="1">
    <citation type="journal article" date="2002" name="Science">
        <title>The draft genome of Ciona intestinalis: insights into chordate and vertebrate origins.</title>
        <authorList>
            <person name="Dehal P."/>
            <person name="Satou Y."/>
            <person name="Campbell R.K."/>
            <person name="Chapman J."/>
            <person name="Degnan B."/>
            <person name="De Tomaso A."/>
            <person name="Davidson B."/>
            <person name="Di Gregorio A."/>
            <person name="Gelpke M."/>
            <person name="Goodstein D.M."/>
            <person name="Harafuji N."/>
            <person name="Hastings K.E."/>
            <person name="Ho I."/>
            <person name="Hotta K."/>
            <person name="Huang W."/>
            <person name="Kawashima T."/>
            <person name="Lemaire P."/>
            <person name="Martinez D."/>
            <person name="Meinertzhagen I.A."/>
            <person name="Necula S."/>
            <person name="Nonaka M."/>
            <person name="Putnam N."/>
            <person name="Rash S."/>
            <person name="Saiga H."/>
            <person name="Satake M."/>
            <person name="Terry A."/>
            <person name="Yamada L."/>
            <person name="Wang H.G."/>
            <person name="Awazu S."/>
            <person name="Azumi K."/>
            <person name="Boore J."/>
            <person name="Branno M."/>
            <person name="Chin-Bow S."/>
            <person name="DeSantis R."/>
            <person name="Doyle S."/>
            <person name="Francino P."/>
            <person name="Keys D.N."/>
            <person name="Haga S."/>
            <person name="Hayashi H."/>
            <person name="Hino K."/>
            <person name="Imai K.S."/>
            <person name="Inaba K."/>
            <person name="Kano S."/>
            <person name="Kobayashi K."/>
            <person name="Kobayashi M."/>
            <person name="Lee B.I."/>
            <person name="Makabe K.W."/>
            <person name="Manohar C."/>
            <person name="Matassi G."/>
            <person name="Medina M."/>
            <person name="Mochizuki Y."/>
            <person name="Mount S."/>
            <person name="Morishita T."/>
            <person name="Miura S."/>
            <person name="Nakayama A."/>
            <person name="Nishizaka S."/>
            <person name="Nomoto H."/>
            <person name="Ohta F."/>
            <person name="Oishi K."/>
            <person name="Rigoutsos I."/>
            <person name="Sano M."/>
            <person name="Sasaki A."/>
            <person name="Sasakura Y."/>
            <person name="Shoguchi E."/>
            <person name="Shin-i T."/>
            <person name="Spagnuolo A."/>
            <person name="Stainier D."/>
            <person name="Suzuki M.M."/>
            <person name="Tassy O."/>
            <person name="Takatori N."/>
            <person name="Tokuoka M."/>
            <person name="Yagi K."/>
            <person name="Yoshizaki F."/>
            <person name="Wada S."/>
            <person name="Zhang C."/>
            <person name="Hyatt P.D."/>
            <person name="Larimer F."/>
            <person name="Detter C."/>
            <person name="Doggett N."/>
            <person name="Glavina T."/>
            <person name="Hawkins T."/>
            <person name="Richardson P."/>
            <person name="Lucas S."/>
            <person name="Kohara Y."/>
            <person name="Levine M."/>
            <person name="Satoh N."/>
            <person name="Rokhsar D.S."/>
        </authorList>
    </citation>
    <scope>NUCLEOTIDE SEQUENCE [LARGE SCALE GENOMIC DNA]</scope>
</reference>
<dbReference type="Ensembl" id="ENSCINT00000028510.2">
    <property type="protein sequence ID" value="ENSCINP00000028264.2"/>
    <property type="gene ID" value="ENSCING00000005031.3"/>
</dbReference>
<feature type="binding site" evidence="16">
    <location>
        <position position="127"/>
    </location>
    <ligand>
        <name>Zn(2+)</name>
        <dbReference type="ChEBI" id="CHEBI:29105"/>
        <label>1</label>
        <note>catalytic</note>
    </ligand>
</feature>
<dbReference type="SUPFAM" id="SSF51569">
    <property type="entry name" value="Aldolase"/>
    <property type="match status" value="1"/>
</dbReference>
<feature type="active site" description="Schiff-base intermediate with substrate" evidence="14">
    <location>
        <position position="257"/>
    </location>
</feature>
<dbReference type="GO" id="GO:0006782">
    <property type="term" value="P:protoporphyrinogen IX biosynthetic process"/>
    <property type="evidence" value="ECO:0007669"/>
    <property type="project" value="UniProtKB-UniPathway"/>
</dbReference>
<dbReference type="GO" id="GO:0004655">
    <property type="term" value="F:porphobilinogen synthase activity"/>
    <property type="evidence" value="ECO:0000318"/>
    <property type="project" value="GO_Central"/>
</dbReference>
<evidence type="ECO:0000256" key="16">
    <source>
        <dbReference type="PIRSR" id="PIRSR001415-4"/>
    </source>
</evidence>
<dbReference type="PROSITE" id="PS00169">
    <property type="entry name" value="D_ALA_DEHYDRATASE"/>
    <property type="match status" value="1"/>
</dbReference>
<dbReference type="Pfam" id="PF00490">
    <property type="entry name" value="ALAD"/>
    <property type="match status" value="1"/>
</dbReference>
<dbReference type="AlphaFoldDB" id="F6Z7S0"/>